<dbReference type="InterPro" id="IPR028098">
    <property type="entry name" value="Glyco_trans_4-like_N"/>
</dbReference>
<dbReference type="PANTHER" id="PTHR45947">
    <property type="entry name" value="SULFOQUINOVOSYL TRANSFERASE SQD2"/>
    <property type="match status" value="1"/>
</dbReference>
<evidence type="ECO:0000313" key="3">
    <source>
        <dbReference type="EMBL" id="MDR5896811.1"/>
    </source>
</evidence>
<dbReference type="GO" id="GO:0016757">
    <property type="term" value="F:glycosyltransferase activity"/>
    <property type="evidence" value="ECO:0007669"/>
    <property type="project" value="UniProtKB-KW"/>
</dbReference>
<accession>A0ABU1GZ21</accession>
<dbReference type="Proteomes" id="UP001269375">
    <property type="component" value="Unassembled WGS sequence"/>
</dbReference>
<keyword evidence="3" id="KW-0328">Glycosyltransferase</keyword>
<dbReference type="EC" id="2.4.-.-" evidence="3"/>
<dbReference type="InterPro" id="IPR001296">
    <property type="entry name" value="Glyco_trans_1"/>
</dbReference>
<feature type="domain" description="Glycosyl transferase family 1" evidence="1">
    <location>
        <begin position="186"/>
        <end position="332"/>
    </location>
</feature>
<dbReference type="RefSeq" id="WP_251590305.1">
    <property type="nucleotide sequence ID" value="NZ_JAMLJI010000001.1"/>
</dbReference>
<proteinExistence type="predicted"/>
<evidence type="ECO:0000313" key="4">
    <source>
        <dbReference type="Proteomes" id="UP001269375"/>
    </source>
</evidence>
<feature type="domain" description="Glycosyltransferase subfamily 4-like N-terminal" evidence="2">
    <location>
        <begin position="19"/>
        <end position="172"/>
    </location>
</feature>
<evidence type="ECO:0000259" key="2">
    <source>
        <dbReference type="Pfam" id="PF13439"/>
    </source>
</evidence>
<keyword evidence="3" id="KW-0808">Transferase</keyword>
<dbReference type="SUPFAM" id="SSF53756">
    <property type="entry name" value="UDP-Glycosyltransferase/glycogen phosphorylase"/>
    <property type="match status" value="1"/>
</dbReference>
<name>A0ABU1GZ21_9GAMM</name>
<comment type="caution">
    <text evidence="3">The sequence shown here is derived from an EMBL/GenBank/DDBJ whole genome shotgun (WGS) entry which is preliminary data.</text>
</comment>
<reference evidence="3 4" key="1">
    <citation type="submission" date="2023-04" db="EMBL/GenBank/DDBJ databases">
        <title>A long-awaited taxogenomic arrangement of the family Halomonadaceae.</title>
        <authorList>
            <person name="De La Haba R."/>
            <person name="Chuvochina M."/>
            <person name="Wittouck S."/>
            <person name="Arahal D.R."/>
            <person name="Sanchez-Porro C."/>
            <person name="Hugenholtz P."/>
            <person name="Ventosa A."/>
        </authorList>
    </citation>
    <scope>NUCLEOTIDE SEQUENCE [LARGE SCALE GENOMIC DNA]</scope>
    <source>
        <strain evidence="3 4">DSM 22428</strain>
    </source>
</reference>
<dbReference type="EMBL" id="JARWAO010000006">
    <property type="protein sequence ID" value="MDR5896811.1"/>
    <property type="molecule type" value="Genomic_DNA"/>
</dbReference>
<organism evidence="3 4">
    <name type="scientific">Larsenimonas suaedae</name>
    <dbReference type="NCBI Taxonomy" id="1851019"/>
    <lineage>
        <taxon>Bacteria</taxon>
        <taxon>Pseudomonadati</taxon>
        <taxon>Pseudomonadota</taxon>
        <taxon>Gammaproteobacteria</taxon>
        <taxon>Oceanospirillales</taxon>
        <taxon>Halomonadaceae</taxon>
        <taxon>Larsenimonas</taxon>
    </lineage>
</organism>
<keyword evidence="4" id="KW-1185">Reference proteome</keyword>
<sequence>MKKILFIVTALKRSGPINQLYQLVSNMDQGQYKVNIITLSPEGDNSIKPHFDEIVSDIECLNFSRYESAKTVIKSLKSRVDAIAPDLIHTQDLRSDFYTLFLKKYPCISTMHNYPYGDYPFSFGKKGTLMAFMHLRIFARKDKCITVSKSILDQLGYLSNPRFTYIRNGVDDTFFLPATQEEKYRLREELGLPADAVIYVTSAYLNERKDPRTLVKALSRSGSNNYFVCLGDGPLLEELTREFGSERIIFKGYQSDVVKWYHAADAYISASHMEGLPMGVIEAMACGLPAVLSDIPSHRELYDINEQAVALFETGNADSLQNVLDNELTMDKAEVERRSQAALSIVRDHLSARVMAKHYQDVYAETLSQGERT</sequence>
<dbReference type="PANTHER" id="PTHR45947:SF3">
    <property type="entry name" value="SULFOQUINOVOSYL TRANSFERASE SQD2"/>
    <property type="match status" value="1"/>
</dbReference>
<evidence type="ECO:0000259" key="1">
    <source>
        <dbReference type="Pfam" id="PF00534"/>
    </source>
</evidence>
<protein>
    <submittedName>
        <fullName evidence="3">Glycosyltransferase family 4 protein</fullName>
        <ecNumber evidence="3">2.4.-.-</ecNumber>
    </submittedName>
</protein>
<dbReference type="Gene3D" id="3.40.50.2000">
    <property type="entry name" value="Glycogen Phosphorylase B"/>
    <property type="match status" value="2"/>
</dbReference>
<dbReference type="InterPro" id="IPR050194">
    <property type="entry name" value="Glycosyltransferase_grp1"/>
</dbReference>
<dbReference type="Pfam" id="PF13439">
    <property type="entry name" value="Glyco_transf_4"/>
    <property type="match status" value="1"/>
</dbReference>
<dbReference type="Pfam" id="PF00534">
    <property type="entry name" value="Glycos_transf_1"/>
    <property type="match status" value="1"/>
</dbReference>
<gene>
    <name evidence="3" type="ORF">QC825_12065</name>
</gene>
<dbReference type="CDD" id="cd03801">
    <property type="entry name" value="GT4_PimA-like"/>
    <property type="match status" value="1"/>
</dbReference>